<dbReference type="InterPro" id="IPR036648">
    <property type="entry name" value="CN_Hdrase_a/SCN_Hdrase_g_sf"/>
</dbReference>
<dbReference type="OrthoDB" id="1371078at2"/>
<dbReference type="RefSeq" id="WP_130615888.1">
    <property type="nucleotide sequence ID" value="NZ_AP019400.1"/>
</dbReference>
<reference evidence="1 2" key="1">
    <citation type="submission" date="2019-01" db="EMBL/GenBank/DDBJ databases">
        <title>Complete genome sequence of Cohnella hallensis HS21 isolated from Korean fir (Abies koreana) rhizospheric soil.</title>
        <authorList>
            <person name="Jiang L."/>
            <person name="Kang S.W."/>
            <person name="Kim S."/>
            <person name="Jung J."/>
            <person name="Kim C.Y."/>
            <person name="Kim D.H."/>
            <person name="Kim S.W."/>
            <person name="Lee J."/>
        </authorList>
    </citation>
    <scope>NUCLEOTIDE SEQUENCE [LARGE SCALE GENOMIC DNA]</scope>
    <source>
        <strain evidence="1 2">HS21</strain>
    </source>
</reference>
<dbReference type="AlphaFoldDB" id="A0A3T1DE98"/>
<accession>A0A3T1DE98</accession>
<dbReference type="GO" id="GO:0046914">
    <property type="term" value="F:transition metal ion binding"/>
    <property type="evidence" value="ECO:0007669"/>
    <property type="project" value="InterPro"/>
</dbReference>
<gene>
    <name evidence="1" type="ORF">KCTCHS21_58210</name>
</gene>
<evidence type="ECO:0008006" key="3">
    <source>
        <dbReference type="Google" id="ProtNLM"/>
    </source>
</evidence>
<sequence length="78" mass="8799">MSLDSLKVQIIKKAWAEPEFKKTLLDNPKLAIKEAFGVEIPAEIELKVVEESKSLYYLTLPPSPEDVVDGQSNVEIVW</sequence>
<dbReference type="GO" id="GO:0003824">
    <property type="term" value="F:catalytic activity"/>
    <property type="evidence" value="ECO:0007669"/>
    <property type="project" value="InterPro"/>
</dbReference>
<keyword evidence="2" id="KW-1185">Reference proteome</keyword>
<dbReference type="Proteomes" id="UP000289856">
    <property type="component" value="Chromosome"/>
</dbReference>
<protein>
    <recommendedName>
        <fullName evidence="3">NHLP leader peptide family natural product</fullName>
    </recommendedName>
</protein>
<evidence type="ECO:0000313" key="2">
    <source>
        <dbReference type="Proteomes" id="UP000289856"/>
    </source>
</evidence>
<dbReference type="KEGG" id="cohn:KCTCHS21_58210"/>
<dbReference type="Gene3D" id="3.90.330.10">
    <property type="entry name" value="Nitrile hydratase alpha /Thiocyanate hydrolase gamma"/>
    <property type="match status" value="1"/>
</dbReference>
<evidence type="ECO:0000313" key="1">
    <source>
        <dbReference type="EMBL" id="BBI36422.1"/>
    </source>
</evidence>
<dbReference type="InterPro" id="IPR022513">
    <property type="entry name" value="TOMM_pelo"/>
</dbReference>
<proteinExistence type="predicted"/>
<dbReference type="SUPFAM" id="SSF56209">
    <property type="entry name" value="Nitrile hydratase alpha chain"/>
    <property type="match status" value="1"/>
</dbReference>
<dbReference type="EMBL" id="AP019400">
    <property type="protein sequence ID" value="BBI36422.1"/>
    <property type="molecule type" value="Genomic_DNA"/>
</dbReference>
<name>A0A3T1DE98_9BACL</name>
<dbReference type="NCBIfam" id="TIGR03793">
    <property type="entry name" value="leader_NHLP"/>
    <property type="match status" value="1"/>
</dbReference>
<organism evidence="1 2">
    <name type="scientific">Cohnella abietis</name>
    <dbReference type="NCBI Taxonomy" id="2507935"/>
    <lineage>
        <taxon>Bacteria</taxon>
        <taxon>Bacillati</taxon>
        <taxon>Bacillota</taxon>
        <taxon>Bacilli</taxon>
        <taxon>Bacillales</taxon>
        <taxon>Paenibacillaceae</taxon>
        <taxon>Cohnella</taxon>
    </lineage>
</organism>